<evidence type="ECO:0008006" key="3">
    <source>
        <dbReference type="Google" id="ProtNLM"/>
    </source>
</evidence>
<dbReference type="RefSeq" id="WP_251840526.1">
    <property type="nucleotide sequence ID" value="NZ_JACSPO010000011.1"/>
</dbReference>
<keyword evidence="2" id="KW-1185">Reference proteome</keyword>
<proteinExistence type="predicted"/>
<evidence type="ECO:0000313" key="2">
    <source>
        <dbReference type="Proteomes" id="UP000661894"/>
    </source>
</evidence>
<sequence length="141" mass="16386">MVVDIRAVLHRVVDEVFDDSVFVHEYDDHDAPDAYRVRVTSRAVPYIQERDGCLVASYEWFQAHIPDLDVGNIRFNYDDDEREKEADLRDLALLVRAYLRGAGEVTYRPSLIRRRPIPTLTVEASGVRWRLGRRVSSEARI</sequence>
<gene>
    <name evidence="1" type="ORF">H9624_13955</name>
</gene>
<evidence type="ECO:0000313" key="1">
    <source>
        <dbReference type="EMBL" id="MBD8063425.1"/>
    </source>
</evidence>
<comment type="caution">
    <text evidence="1">The sequence shown here is derived from an EMBL/GenBank/DDBJ whole genome shotgun (WGS) entry which is preliminary data.</text>
</comment>
<reference evidence="1 2" key="1">
    <citation type="submission" date="2020-08" db="EMBL/GenBank/DDBJ databases">
        <title>A Genomic Blueprint of the Chicken Gut Microbiome.</title>
        <authorList>
            <person name="Gilroy R."/>
            <person name="Ravi A."/>
            <person name="Getino M."/>
            <person name="Pursley I."/>
            <person name="Horton D.L."/>
            <person name="Alikhan N.-F."/>
            <person name="Baker D."/>
            <person name="Gharbi K."/>
            <person name="Hall N."/>
            <person name="Watson M."/>
            <person name="Adriaenssens E.M."/>
            <person name="Foster-Nyarko E."/>
            <person name="Jarju S."/>
            <person name="Secka A."/>
            <person name="Antonio M."/>
            <person name="Oren A."/>
            <person name="Chaudhuri R."/>
            <person name="La Ragione R.M."/>
            <person name="Hildebrand F."/>
            <person name="Pallen M.J."/>
        </authorList>
    </citation>
    <scope>NUCLEOTIDE SEQUENCE [LARGE SCALE GENOMIC DNA]</scope>
    <source>
        <strain evidence="1 2">Sa1BUA1</strain>
    </source>
</reference>
<name>A0ABR8Z527_9MICO</name>
<dbReference type="EMBL" id="JACSPO010000011">
    <property type="protein sequence ID" value="MBD8063425.1"/>
    <property type="molecule type" value="Genomic_DNA"/>
</dbReference>
<organism evidence="1 2">
    <name type="scientific">Oceanitalea stevensii</name>
    <dbReference type="NCBI Taxonomy" id="2763072"/>
    <lineage>
        <taxon>Bacteria</taxon>
        <taxon>Bacillati</taxon>
        <taxon>Actinomycetota</taxon>
        <taxon>Actinomycetes</taxon>
        <taxon>Micrococcales</taxon>
        <taxon>Bogoriellaceae</taxon>
        <taxon>Georgenia</taxon>
    </lineage>
</organism>
<dbReference type="Proteomes" id="UP000661894">
    <property type="component" value="Unassembled WGS sequence"/>
</dbReference>
<accession>A0ABR8Z527</accession>
<protein>
    <recommendedName>
        <fullName evidence="3">Tail terminator</fullName>
    </recommendedName>
</protein>